<organism evidence="6 7">
    <name type="scientific">Tripterygium wilfordii</name>
    <name type="common">Thunder God vine</name>
    <dbReference type="NCBI Taxonomy" id="458696"/>
    <lineage>
        <taxon>Eukaryota</taxon>
        <taxon>Viridiplantae</taxon>
        <taxon>Streptophyta</taxon>
        <taxon>Embryophyta</taxon>
        <taxon>Tracheophyta</taxon>
        <taxon>Spermatophyta</taxon>
        <taxon>Magnoliopsida</taxon>
        <taxon>eudicotyledons</taxon>
        <taxon>Gunneridae</taxon>
        <taxon>Pentapetalae</taxon>
        <taxon>rosids</taxon>
        <taxon>fabids</taxon>
        <taxon>Celastrales</taxon>
        <taxon>Celastraceae</taxon>
        <taxon>Tripterygium</taxon>
    </lineage>
</organism>
<keyword evidence="3" id="KW-0804">Transcription</keyword>
<evidence type="ECO:0000313" key="7">
    <source>
        <dbReference type="Proteomes" id="UP000593562"/>
    </source>
</evidence>
<dbReference type="PANTHER" id="PTHR43874:SF50">
    <property type="entry name" value="TWO-COMPONENT RESPONSE REGULATOR ARR3-RELATED"/>
    <property type="match status" value="1"/>
</dbReference>
<keyword evidence="7" id="KW-1185">Reference proteome</keyword>
<dbReference type="InParanoid" id="A0A7J7DCD4"/>
<dbReference type="PROSITE" id="PS50110">
    <property type="entry name" value="RESPONSE_REGULATORY"/>
    <property type="match status" value="1"/>
</dbReference>
<feature type="domain" description="Response regulatory" evidence="5">
    <location>
        <begin position="1"/>
        <end position="115"/>
    </location>
</feature>
<dbReference type="AlphaFoldDB" id="A0A7J7DCD4"/>
<dbReference type="PANTHER" id="PTHR43874">
    <property type="entry name" value="TWO-COMPONENT RESPONSE REGULATOR"/>
    <property type="match status" value="1"/>
</dbReference>
<protein>
    <submittedName>
        <fullName evidence="6">Two-component response regulator ARR4-like</fullName>
    </submittedName>
</protein>
<accession>A0A7J7DCD4</accession>
<dbReference type="EMBL" id="JAAARO010000008">
    <property type="protein sequence ID" value="KAF5744020.1"/>
    <property type="molecule type" value="Genomic_DNA"/>
</dbReference>
<keyword evidence="2" id="KW-0805">Transcription regulation</keyword>
<reference evidence="6 7" key="1">
    <citation type="journal article" date="2020" name="Nat. Commun.">
        <title>Genome of Tripterygium wilfordii and identification of cytochrome P450 involved in triptolide biosynthesis.</title>
        <authorList>
            <person name="Tu L."/>
            <person name="Su P."/>
            <person name="Zhang Z."/>
            <person name="Gao L."/>
            <person name="Wang J."/>
            <person name="Hu T."/>
            <person name="Zhou J."/>
            <person name="Zhang Y."/>
            <person name="Zhao Y."/>
            <person name="Liu Y."/>
            <person name="Song Y."/>
            <person name="Tong Y."/>
            <person name="Lu Y."/>
            <person name="Yang J."/>
            <person name="Xu C."/>
            <person name="Jia M."/>
            <person name="Peters R.J."/>
            <person name="Huang L."/>
            <person name="Gao W."/>
        </authorList>
    </citation>
    <scope>NUCLEOTIDE SEQUENCE [LARGE SCALE GENOMIC DNA]</scope>
    <source>
        <strain evidence="7">cv. XIE 37</strain>
        <tissue evidence="6">Leaf</tissue>
    </source>
</reference>
<dbReference type="Pfam" id="PF00072">
    <property type="entry name" value="Response_reg"/>
    <property type="match status" value="1"/>
</dbReference>
<dbReference type="InterPro" id="IPR045279">
    <property type="entry name" value="ARR-like"/>
</dbReference>
<dbReference type="GO" id="GO:0009736">
    <property type="term" value="P:cytokinin-activated signaling pathway"/>
    <property type="evidence" value="ECO:0007669"/>
    <property type="project" value="InterPro"/>
</dbReference>
<evidence type="ECO:0000256" key="1">
    <source>
        <dbReference type="ARBA" id="ARBA00023012"/>
    </source>
</evidence>
<evidence type="ECO:0000256" key="2">
    <source>
        <dbReference type="ARBA" id="ARBA00023015"/>
    </source>
</evidence>
<dbReference type="Proteomes" id="UP000593562">
    <property type="component" value="Unassembled WGS sequence"/>
</dbReference>
<dbReference type="Gene3D" id="3.40.50.2300">
    <property type="match status" value="1"/>
</dbReference>
<sequence length="133" mass="15120">MDHSMSDSEEVYVWLSMTTLLIDQSLKDEENNCPVGFDSLKVDLIITNYCMPGMTGDELLKKIKESSALREIPVVIRSSENIVTRIDRCLEEGVEDFIVKTVKLSDVKRLKGYMTRDGNQERCINNKRASGDL</sequence>
<dbReference type="InterPro" id="IPR011006">
    <property type="entry name" value="CheY-like_superfamily"/>
</dbReference>
<evidence type="ECO:0000256" key="3">
    <source>
        <dbReference type="ARBA" id="ARBA00023163"/>
    </source>
</evidence>
<gene>
    <name evidence="6" type="ORF">HS088_TW08G00609</name>
</gene>
<evidence type="ECO:0000259" key="5">
    <source>
        <dbReference type="PROSITE" id="PS50110"/>
    </source>
</evidence>
<proteinExistence type="predicted"/>
<dbReference type="InterPro" id="IPR001789">
    <property type="entry name" value="Sig_transdc_resp-reg_receiver"/>
</dbReference>
<dbReference type="GO" id="GO:0000160">
    <property type="term" value="P:phosphorelay signal transduction system"/>
    <property type="evidence" value="ECO:0007669"/>
    <property type="project" value="UniProtKB-KW"/>
</dbReference>
<dbReference type="SUPFAM" id="SSF52172">
    <property type="entry name" value="CheY-like"/>
    <property type="match status" value="1"/>
</dbReference>
<name>A0A7J7DCD4_TRIWF</name>
<comment type="caution">
    <text evidence="4">Lacks conserved residue(s) required for the propagation of feature annotation.</text>
</comment>
<comment type="caution">
    <text evidence="6">The sequence shown here is derived from an EMBL/GenBank/DDBJ whole genome shotgun (WGS) entry which is preliminary data.</text>
</comment>
<evidence type="ECO:0000313" key="6">
    <source>
        <dbReference type="EMBL" id="KAF5744020.1"/>
    </source>
</evidence>
<keyword evidence="1" id="KW-0902">Two-component regulatory system</keyword>
<evidence type="ECO:0000256" key="4">
    <source>
        <dbReference type="PROSITE-ProRule" id="PRU00169"/>
    </source>
</evidence>